<dbReference type="GO" id="GO:0016567">
    <property type="term" value="P:protein ubiquitination"/>
    <property type="evidence" value="ECO:0007669"/>
    <property type="project" value="TreeGrafter"/>
</dbReference>
<feature type="compositionally biased region" description="Acidic residues" evidence="3">
    <location>
        <begin position="406"/>
        <end position="415"/>
    </location>
</feature>
<dbReference type="GO" id="GO:0051301">
    <property type="term" value="P:cell division"/>
    <property type="evidence" value="ECO:0007669"/>
    <property type="project" value="TreeGrafter"/>
</dbReference>
<dbReference type="SMART" id="SM00028">
    <property type="entry name" value="TPR"/>
    <property type="match status" value="5"/>
</dbReference>
<dbReference type="InterPro" id="IPR011990">
    <property type="entry name" value="TPR-like_helical_dom_sf"/>
</dbReference>
<dbReference type="Pfam" id="PF14559">
    <property type="entry name" value="TPR_19"/>
    <property type="match status" value="1"/>
</dbReference>
<feature type="repeat" description="TPR" evidence="2">
    <location>
        <begin position="203"/>
        <end position="236"/>
    </location>
</feature>
<accession>A0A0K2US80</accession>
<dbReference type="GO" id="GO:0045842">
    <property type="term" value="P:positive regulation of mitotic metaphase/anaphase transition"/>
    <property type="evidence" value="ECO:0007669"/>
    <property type="project" value="TreeGrafter"/>
</dbReference>
<dbReference type="GO" id="GO:0005680">
    <property type="term" value="C:anaphase-promoting complex"/>
    <property type="evidence" value="ECO:0007669"/>
    <property type="project" value="TreeGrafter"/>
</dbReference>
<dbReference type="Pfam" id="PF13181">
    <property type="entry name" value="TPR_8"/>
    <property type="match status" value="1"/>
</dbReference>
<sequence length="436" mass="49041">MALGQLYYHAGMERPAIACYKEVLKACPLAIEAAQILMHLGVKAKEINSLTLDLNGSSHNGLDWYGQWVQASAQSANRDYKNAISMFKSIEENYHPFRDNVSLLVEMGKAQFYNGDFTGAMLTLSRAHKIEPFHLQGMDILASLLATDKKTKELEVFSKKLLSVSEDLPEPWTAMGYYSYLNKKSHRAVYFAHKACMIQSRSIEALLLKGNLLLDLKKVQDAMNHFREAIQLAPYRFECHKGLVECYLGQSRYREAVTLAAAANLQLNRSARSLTLYASVVMNDPLQISISKPKQLLERALEADPCYLPAVYLLAELLEQEMNFDEAITLLRKQLTLQTTCKLHQMLADLLAKTNEEEKAMEHYGIALNLDPKNLPAQEGLQKIEQSTDTPLDTTYDLEMEEINADDHELEESEAEAVWSDGDLNLTSGPSARGLN</sequence>
<dbReference type="EMBL" id="HACA01023762">
    <property type="protein sequence ID" value="CDW41123.1"/>
    <property type="molecule type" value="Transcribed_RNA"/>
</dbReference>
<reference evidence="4" key="1">
    <citation type="submission" date="2014-05" db="EMBL/GenBank/DDBJ databases">
        <authorList>
            <person name="Chronopoulou M."/>
        </authorList>
    </citation>
    <scope>NUCLEOTIDE SEQUENCE</scope>
    <source>
        <tissue evidence="4">Whole organism</tissue>
    </source>
</reference>
<feature type="repeat" description="TPR" evidence="2">
    <location>
        <begin position="341"/>
        <end position="374"/>
    </location>
</feature>
<dbReference type="Gene3D" id="1.25.40.10">
    <property type="entry name" value="Tetratricopeptide repeat domain"/>
    <property type="match status" value="1"/>
</dbReference>
<dbReference type="RefSeq" id="XP_071747469.1">
    <property type="nucleotide sequence ID" value="XM_071891368.1"/>
</dbReference>
<dbReference type="PROSITE" id="PS50005">
    <property type="entry name" value="TPR"/>
    <property type="match status" value="2"/>
</dbReference>
<evidence type="ECO:0000256" key="1">
    <source>
        <dbReference type="ARBA" id="ARBA00022803"/>
    </source>
</evidence>
<organism evidence="4">
    <name type="scientific">Lepeophtheirus salmonis</name>
    <name type="common">Salmon louse</name>
    <name type="synonym">Caligus salmonis</name>
    <dbReference type="NCBI Taxonomy" id="72036"/>
    <lineage>
        <taxon>Eukaryota</taxon>
        <taxon>Metazoa</taxon>
        <taxon>Ecdysozoa</taxon>
        <taxon>Arthropoda</taxon>
        <taxon>Crustacea</taxon>
        <taxon>Multicrustacea</taxon>
        <taxon>Hexanauplia</taxon>
        <taxon>Copepoda</taxon>
        <taxon>Siphonostomatoida</taxon>
        <taxon>Caligidae</taxon>
        <taxon>Lepeophtheirus</taxon>
    </lineage>
</organism>
<dbReference type="PANTHER" id="PTHR12558:SF36">
    <property type="entry name" value="ANAPHASE-PROMOTING COMPLEX SUBUNIT 7"/>
    <property type="match status" value="1"/>
</dbReference>
<evidence type="ECO:0000256" key="2">
    <source>
        <dbReference type="PROSITE-ProRule" id="PRU00339"/>
    </source>
</evidence>
<dbReference type="InterPro" id="IPR019734">
    <property type="entry name" value="TPR_rpt"/>
</dbReference>
<dbReference type="GeneID" id="121125697"/>
<dbReference type="PANTHER" id="PTHR12558">
    <property type="entry name" value="CELL DIVISION CYCLE 16,23,27"/>
    <property type="match status" value="1"/>
</dbReference>
<dbReference type="OrthoDB" id="308440at2759"/>
<evidence type="ECO:0000256" key="3">
    <source>
        <dbReference type="SAM" id="MobiDB-lite"/>
    </source>
</evidence>
<proteinExistence type="predicted"/>
<dbReference type="SUPFAM" id="SSF48452">
    <property type="entry name" value="TPR-like"/>
    <property type="match status" value="1"/>
</dbReference>
<dbReference type="AlphaFoldDB" id="A0A0K2US80"/>
<dbReference type="SUPFAM" id="SSF81901">
    <property type="entry name" value="HCP-like"/>
    <property type="match status" value="1"/>
</dbReference>
<evidence type="ECO:0000313" key="4">
    <source>
        <dbReference type="EMBL" id="CDW41123.1"/>
    </source>
</evidence>
<protein>
    <submittedName>
        <fullName evidence="4">Anaphasepromoting complex subunit 7like [Bombus impatiens]</fullName>
    </submittedName>
</protein>
<name>A0A0K2US80_LEPSM</name>
<keyword evidence="1 2" id="KW-0802">TPR repeat</keyword>
<feature type="region of interest" description="Disordered" evidence="3">
    <location>
        <begin position="406"/>
        <end position="436"/>
    </location>
</feature>